<dbReference type="PANTHER" id="PTHR30336">
    <property type="entry name" value="INNER MEMBRANE PROTEIN, PROBABLE PERMEASE"/>
    <property type="match status" value="1"/>
</dbReference>
<name>A0A328ALQ6_9CAUL</name>
<dbReference type="Gene3D" id="3.40.50.620">
    <property type="entry name" value="HUPs"/>
    <property type="match status" value="1"/>
</dbReference>
<dbReference type="RefSeq" id="WP_111529528.1">
    <property type="nucleotide sequence ID" value="NZ_JBHRSG010000003.1"/>
</dbReference>
<sequence length="177" mass="18614">MIETRGVPAIVIFGAAVLRDGRPSPSLARRIGYGHAASEALPDAPILCSGGIGRHGPSEAAVMAERLAGLGVDPGRLVLDEASLDTLQSVVATARFVRARSLAGCVVCSDRYHLPRIRLMLGALGVATQVGPVAPGRGGAPLAHWTRMRLRESVAIPYDLGIVLTRRRRLLAEIGEA</sequence>
<dbReference type="GO" id="GO:0000270">
    <property type="term" value="P:peptidoglycan metabolic process"/>
    <property type="evidence" value="ECO:0007669"/>
    <property type="project" value="TreeGrafter"/>
</dbReference>
<dbReference type="GO" id="GO:0043164">
    <property type="term" value="P:Gram-negative-bacterium-type cell wall biogenesis"/>
    <property type="evidence" value="ECO:0007669"/>
    <property type="project" value="TreeGrafter"/>
</dbReference>
<reference evidence="3" key="1">
    <citation type="submission" date="2018-05" db="EMBL/GenBank/DDBJ databases">
        <authorList>
            <person name="Li X."/>
        </authorList>
    </citation>
    <scope>NUCLEOTIDE SEQUENCE [LARGE SCALE GENOMIC DNA]</scope>
    <source>
        <strain evidence="3">LX32</strain>
    </source>
</reference>
<organism evidence="2 3">
    <name type="scientific">Phenylobacterium soli</name>
    <dbReference type="NCBI Taxonomy" id="2170551"/>
    <lineage>
        <taxon>Bacteria</taxon>
        <taxon>Pseudomonadati</taxon>
        <taxon>Pseudomonadota</taxon>
        <taxon>Alphaproteobacteria</taxon>
        <taxon>Caulobacterales</taxon>
        <taxon>Caulobacteraceae</taxon>
        <taxon>Phenylobacterium</taxon>
    </lineage>
</organism>
<dbReference type="GO" id="GO:0005886">
    <property type="term" value="C:plasma membrane"/>
    <property type="evidence" value="ECO:0007669"/>
    <property type="project" value="TreeGrafter"/>
</dbReference>
<gene>
    <name evidence="2" type="ORF">DJ017_15310</name>
</gene>
<evidence type="ECO:0000313" key="2">
    <source>
        <dbReference type="EMBL" id="RAK55780.1"/>
    </source>
</evidence>
<dbReference type="OrthoDB" id="7269512at2"/>
<dbReference type="AlphaFoldDB" id="A0A328ALQ6"/>
<proteinExistence type="predicted"/>
<protein>
    <submittedName>
        <fullName evidence="2">YdcF family protein</fullName>
    </submittedName>
</protein>
<dbReference type="InterPro" id="IPR014729">
    <property type="entry name" value="Rossmann-like_a/b/a_fold"/>
</dbReference>
<dbReference type="Proteomes" id="UP000249254">
    <property type="component" value="Unassembled WGS sequence"/>
</dbReference>
<dbReference type="CDD" id="cd06259">
    <property type="entry name" value="YdcF-like"/>
    <property type="match status" value="1"/>
</dbReference>
<dbReference type="InterPro" id="IPR051599">
    <property type="entry name" value="Cell_Envelope_Assoc"/>
</dbReference>
<dbReference type="InterPro" id="IPR003848">
    <property type="entry name" value="DUF218"/>
</dbReference>
<accession>A0A328ALQ6</accession>
<dbReference type="Pfam" id="PF02698">
    <property type="entry name" value="DUF218"/>
    <property type="match status" value="1"/>
</dbReference>
<evidence type="ECO:0000313" key="3">
    <source>
        <dbReference type="Proteomes" id="UP000249254"/>
    </source>
</evidence>
<feature type="domain" description="DUF218" evidence="1">
    <location>
        <begin position="9"/>
        <end position="133"/>
    </location>
</feature>
<evidence type="ECO:0000259" key="1">
    <source>
        <dbReference type="Pfam" id="PF02698"/>
    </source>
</evidence>
<dbReference type="EMBL" id="QFYQ01000001">
    <property type="protein sequence ID" value="RAK55780.1"/>
    <property type="molecule type" value="Genomic_DNA"/>
</dbReference>
<comment type="caution">
    <text evidence="2">The sequence shown here is derived from an EMBL/GenBank/DDBJ whole genome shotgun (WGS) entry which is preliminary data.</text>
</comment>
<keyword evidence="3" id="KW-1185">Reference proteome</keyword>
<dbReference type="PANTHER" id="PTHR30336:SF4">
    <property type="entry name" value="ENVELOPE BIOGENESIS FACTOR ELYC"/>
    <property type="match status" value="1"/>
</dbReference>